<dbReference type="PANTHER" id="PTHR44259">
    <property type="entry name" value="OS07G0183000 PROTEIN-RELATED"/>
    <property type="match status" value="1"/>
</dbReference>
<evidence type="ECO:0000313" key="2">
    <source>
        <dbReference type="EMBL" id="OMO79529.1"/>
    </source>
</evidence>
<dbReference type="AlphaFoldDB" id="A0A1R3IAC5"/>
<dbReference type="OrthoDB" id="1271311at2759"/>
<dbReference type="Proteomes" id="UP000187203">
    <property type="component" value="Unassembled WGS sequence"/>
</dbReference>
<dbReference type="PANTHER" id="PTHR44259:SF107">
    <property type="entry name" value="F-BOX PROTEIN SKIP23-LIKE"/>
    <property type="match status" value="1"/>
</dbReference>
<keyword evidence="3" id="KW-1185">Reference proteome</keyword>
<dbReference type="Pfam" id="PF03478">
    <property type="entry name" value="Beta-prop_KIB1-4"/>
    <property type="match status" value="1"/>
</dbReference>
<accession>A0A1R3IAC5</accession>
<gene>
    <name evidence="2" type="ORF">COLO4_24406</name>
</gene>
<feature type="domain" description="KIB1-4 beta-propeller" evidence="1">
    <location>
        <begin position="58"/>
        <end position="327"/>
    </location>
</feature>
<reference evidence="3" key="1">
    <citation type="submission" date="2013-09" db="EMBL/GenBank/DDBJ databases">
        <title>Corchorus olitorius genome sequencing.</title>
        <authorList>
            <person name="Alam M."/>
            <person name="Haque M.S."/>
            <person name="Islam M.S."/>
            <person name="Emdad E.M."/>
            <person name="Islam M.M."/>
            <person name="Ahmed B."/>
            <person name="Halim A."/>
            <person name="Hossen Q.M.M."/>
            <person name="Hossain M.Z."/>
            <person name="Ahmed R."/>
            <person name="Khan M.M."/>
            <person name="Islam R."/>
            <person name="Rashid M.M."/>
            <person name="Khan S.A."/>
            <person name="Rahman M.S."/>
            <person name="Alam M."/>
            <person name="Yahiya A.S."/>
            <person name="Khan M.S."/>
            <person name="Azam M.S."/>
            <person name="Haque T."/>
            <person name="Lashkar M.Z.H."/>
            <person name="Akhand A.I."/>
            <person name="Morshed G."/>
            <person name="Roy S."/>
            <person name="Uddin K.S."/>
            <person name="Rabeya T."/>
            <person name="Hossain A.S."/>
            <person name="Chowdhury A."/>
            <person name="Snigdha A.R."/>
            <person name="Mortoza M.S."/>
            <person name="Matin S.A."/>
            <person name="Hoque S.M.E."/>
            <person name="Islam M.K."/>
            <person name="Roy D.K."/>
            <person name="Haider R."/>
            <person name="Moosa M.M."/>
            <person name="Elias S.M."/>
            <person name="Hasan A.M."/>
            <person name="Jahan S."/>
            <person name="Shafiuddin M."/>
            <person name="Mahmood N."/>
            <person name="Shommy N.S."/>
        </authorList>
    </citation>
    <scope>NUCLEOTIDE SEQUENCE [LARGE SCALE GENOMIC DNA]</scope>
    <source>
        <strain evidence="3">cv. O-4</strain>
    </source>
</reference>
<name>A0A1R3IAC5_9ROSI</name>
<proteinExistence type="predicted"/>
<protein>
    <recommendedName>
        <fullName evidence="1">KIB1-4 beta-propeller domain-containing protein</fullName>
    </recommendedName>
</protein>
<organism evidence="2 3">
    <name type="scientific">Corchorus olitorius</name>
    <dbReference type="NCBI Taxonomy" id="93759"/>
    <lineage>
        <taxon>Eukaryota</taxon>
        <taxon>Viridiplantae</taxon>
        <taxon>Streptophyta</taxon>
        <taxon>Embryophyta</taxon>
        <taxon>Tracheophyta</taxon>
        <taxon>Spermatophyta</taxon>
        <taxon>Magnoliopsida</taxon>
        <taxon>eudicotyledons</taxon>
        <taxon>Gunneridae</taxon>
        <taxon>Pentapetalae</taxon>
        <taxon>rosids</taxon>
        <taxon>malvids</taxon>
        <taxon>Malvales</taxon>
        <taxon>Malvaceae</taxon>
        <taxon>Grewioideae</taxon>
        <taxon>Apeibeae</taxon>
        <taxon>Corchorus</taxon>
    </lineage>
</organism>
<dbReference type="InterPro" id="IPR050942">
    <property type="entry name" value="F-box_BR-signaling"/>
</dbReference>
<dbReference type="EMBL" id="AWUE01018532">
    <property type="protein sequence ID" value="OMO79529.1"/>
    <property type="molecule type" value="Genomic_DNA"/>
</dbReference>
<dbReference type="STRING" id="93759.A0A1R3IAC5"/>
<comment type="caution">
    <text evidence="2">The sequence shown here is derived from an EMBL/GenBank/DDBJ whole genome shotgun (WGS) entry which is preliminary data.</text>
</comment>
<evidence type="ECO:0000259" key="1">
    <source>
        <dbReference type="Pfam" id="PF03478"/>
    </source>
</evidence>
<sequence>MMRSASVSKGFPDWANIPCDIFTTHCKQQNAHNSGFDSDCRMAEKEDEDSNGMRCFCTASEEKIMERELPEIQGHRCWGTPYGWLITLGIDLQIRFFNPLSRQSISLPAQPTFNTFNLDHEKLRRIFIRNISLSSNPTSPDCIVMAIFSSRRLLGFAKAGDPAWRTIDINAAHMLEDVTYFRGSFYALHSKGYLIICQDLDGPSPKAVEFAKSPVKGYPIKYLVDLGGELCMIARNINEEYEEGDGVVETKTWIQTEGFEIFKLDMQCRIWEKMLSLGDRSLFLGNCCTFSVLAADYPNCNSNCIYFTDDDSLSWYGTGDYDIGIYNCDNKKVLRLPVSDDHEQGFHSKFSPPLWIHLT</sequence>
<dbReference type="InterPro" id="IPR005174">
    <property type="entry name" value="KIB1-4_b-propeller"/>
</dbReference>
<evidence type="ECO:0000313" key="3">
    <source>
        <dbReference type="Proteomes" id="UP000187203"/>
    </source>
</evidence>